<organism evidence="7 8">
    <name type="scientific">Candidatus Wallbacteria bacterium HGW-Wallbacteria-1</name>
    <dbReference type="NCBI Taxonomy" id="2013854"/>
    <lineage>
        <taxon>Bacteria</taxon>
        <taxon>Candidatus Walliibacteriota</taxon>
    </lineage>
</organism>
<dbReference type="Pfam" id="PF13517">
    <property type="entry name" value="FG-GAP_3"/>
    <property type="match status" value="2"/>
</dbReference>
<evidence type="ECO:0000256" key="2">
    <source>
        <dbReference type="ARBA" id="ARBA00022692"/>
    </source>
</evidence>
<sequence>MTYTASILREKRHGLYLVLLLGFVLLTVLSGVSPVHSIEQNTDGNGSSPYQAGFPAQVSGDVYDQIKVTDLDGDGTNEMVFGATDGCVHVINHDGTERRNGFWPKHTGGPVMAGVEVGDINKDGASEVVASSFDGKVYALTRTGFTMWNKDTGGSLVLAKPELADINGDKVLDIIVGSQSKKVFAIDRRGQLLWENRVTGKVSGPVVVKDLDGDDTFEVIAGTDDGWVNVIQANGGTRSGWPKECGGEAGFFPFVPQVADLDEDGEKEIIIGSPGQNMVTILSMDGKVRQKIRFPGQVHDSVNIADIDGDGHLDLLAADDQGYLSVVNLRETMQNPTTERAVQFPGWPRKMGEHLFGSPRVSDIDGDGLPDIIYTAWNSRGEGLSSGSVGAVNLDGTSVKGFPKETGKSFGKVSIADLDNDGDLELIVPGGIGLTGKQIHVYDCPGKVVLRMAVVGVSYTY</sequence>
<dbReference type="InterPro" id="IPR057420">
    <property type="entry name" value="Beta-prop_CGLA"/>
</dbReference>
<evidence type="ECO:0000259" key="6">
    <source>
        <dbReference type="Pfam" id="PF25292"/>
    </source>
</evidence>
<evidence type="ECO:0000256" key="5">
    <source>
        <dbReference type="ARBA" id="ARBA00023136"/>
    </source>
</evidence>
<keyword evidence="2" id="KW-0812">Transmembrane</keyword>
<dbReference type="InterPro" id="IPR028994">
    <property type="entry name" value="Integrin_alpha_N"/>
</dbReference>
<reference evidence="7 8" key="1">
    <citation type="journal article" date="2017" name="ISME J.">
        <title>Potential for microbial H2 and metal transformations associated with novel bacteria and archaea in deep terrestrial subsurface sediments.</title>
        <authorList>
            <person name="Hernsdorf A.W."/>
            <person name="Amano Y."/>
            <person name="Miyakawa K."/>
            <person name="Ise K."/>
            <person name="Suzuki Y."/>
            <person name="Anantharaman K."/>
            <person name="Probst A."/>
            <person name="Burstein D."/>
            <person name="Thomas B.C."/>
            <person name="Banfield J.F."/>
        </authorList>
    </citation>
    <scope>NUCLEOTIDE SEQUENCE [LARGE SCALE GENOMIC DNA]</scope>
    <source>
        <strain evidence="7">HGW-Wallbacteria-1</strain>
    </source>
</reference>
<gene>
    <name evidence="7" type="ORF">CVV64_03685</name>
</gene>
<dbReference type="EMBL" id="PGXC01000002">
    <property type="protein sequence ID" value="PKK91775.1"/>
    <property type="molecule type" value="Genomic_DNA"/>
</dbReference>
<comment type="caution">
    <text evidence="7">The sequence shown here is derived from an EMBL/GenBank/DDBJ whole genome shotgun (WGS) entry which is preliminary data.</text>
</comment>
<feature type="domain" description="Lambda-carrageenase beta-propeller" evidence="6">
    <location>
        <begin position="175"/>
        <end position="237"/>
    </location>
</feature>
<evidence type="ECO:0000313" key="7">
    <source>
        <dbReference type="EMBL" id="PKK91775.1"/>
    </source>
</evidence>
<dbReference type="InterPro" id="IPR045232">
    <property type="entry name" value="FAM234"/>
</dbReference>
<evidence type="ECO:0000256" key="4">
    <source>
        <dbReference type="ARBA" id="ARBA00022989"/>
    </source>
</evidence>
<dbReference type="PANTHER" id="PTHR21419">
    <property type="match status" value="1"/>
</dbReference>
<dbReference type="Proteomes" id="UP000233256">
    <property type="component" value="Unassembled WGS sequence"/>
</dbReference>
<evidence type="ECO:0000256" key="3">
    <source>
        <dbReference type="ARBA" id="ARBA00022729"/>
    </source>
</evidence>
<dbReference type="SUPFAM" id="SSF69318">
    <property type="entry name" value="Integrin alpha N-terminal domain"/>
    <property type="match status" value="1"/>
</dbReference>
<keyword evidence="5" id="KW-0472">Membrane</keyword>
<dbReference type="Gene3D" id="2.130.10.130">
    <property type="entry name" value="Integrin alpha, N-terminal"/>
    <property type="match status" value="2"/>
</dbReference>
<evidence type="ECO:0000313" key="8">
    <source>
        <dbReference type="Proteomes" id="UP000233256"/>
    </source>
</evidence>
<keyword evidence="4" id="KW-1133">Transmembrane helix</keyword>
<dbReference type="PANTHER" id="PTHR21419:SF23">
    <property type="entry name" value="PROTEIN DEFECTIVE IN EXINE FORMATION 1"/>
    <property type="match status" value="1"/>
</dbReference>
<dbReference type="Pfam" id="PF25292">
    <property type="entry name" value="Beta-prop_CGLA"/>
    <property type="match status" value="1"/>
</dbReference>
<proteinExistence type="predicted"/>
<evidence type="ECO:0000256" key="1">
    <source>
        <dbReference type="ARBA" id="ARBA00004167"/>
    </source>
</evidence>
<dbReference type="AlphaFoldDB" id="A0A2N1PTU8"/>
<dbReference type="GO" id="GO:0016020">
    <property type="term" value="C:membrane"/>
    <property type="evidence" value="ECO:0007669"/>
    <property type="project" value="UniProtKB-SubCell"/>
</dbReference>
<accession>A0A2N1PTU8</accession>
<keyword evidence="3" id="KW-0732">Signal</keyword>
<comment type="subcellular location">
    <subcellularLocation>
        <location evidence="1">Membrane</location>
        <topology evidence="1">Single-pass membrane protein</topology>
    </subcellularLocation>
</comment>
<protein>
    <recommendedName>
        <fullName evidence="6">Lambda-carrageenase beta-propeller domain-containing protein</fullName>
    </recommendedName>
</protein>
<dbReference type="InterPro" id="IPR013517">
    <property type="entry name" value="FG-GAP"/>
</dbReference>
<name>A0A2N1PTU8_9BACT</name>